<evidence type="ECO:0000313" key="3">
    <source>
        <dbReference type="EMBL" id="MRT00485.1"/>
    </source>
</evidence>
<organism evidence="3 4">
    <name type="scientific">Ralstonia pickettii</name>
    <name type="common">Burkholderia pickettii</name>
    <dbReference type="NCBI Taxonomy" id="329"/>
    <lineage>
        <taxon>Bacteria</taxon>
        <taxon>Pseudomonadati</taxon>
        <taxon>Pseudomonadota</taxon>
        <taxon>Betaproteobacteria</taxon>
        <taxon>Burkholderiales</taxon>
        <taxon>Burkholderiaceae</taxon>
        <taxon>Ralstonia</taxon>
    </lineage>
</organism>
<proteinExistence type="predicted"/>
<dbReference type="PANTHER" id="PTHR43428:SF1">
    <property type="entry name" value="ARSENATE REDUCTASE"/>
    <property type="match status" value="1"/>
</dbReference>
<evidence type="ECO:0000313" key="4">
    <source>
        <dbReference type="Proteomes" id="UP000441032"/>
    </source>
</evidence>
<dbReference type="InterPro" id="IPR036196">
    <property type="entry name" value="Ptyr_pPase_sf"/>
</dbReference>
<name>A0A7X2HQU1_RALPI</name>
<dbReference type="Pfam" id="PF01451">
    <property type="entry name" value="LMWPc"/>
    <property type="match status" value="1"/>
</dbReference>
<reference evidence="3 4" key="1">
    <citation type="submission" date="2019-11" db="EMBL/GenBank/DDBJ databases">
        <title>Phenotypic characterization of an OXA-22 and OXA-60 co-producing Ralstonia pickettii clinical strain.</title>
        <authorList>
            <person name="He F."/>
        </authorList>
    </citation>
    <scope>NUCLEOTIDE SEQUENCE [LARGE SCALE GENOMIC DNA]</scope>
    <source>
        <strain evidence="3 4">PSLESD1</strain>
    </source>
</reference>
<dbReference type="SUPFAM" id="SSF52788">
    <property type="entry name" value="Phosphotyrosine protein phosphatases I"/>
    <property type="match status" value="1"/>
</dbReference>
<feature type="domain" description="Phosphotyrosine protein phosphatase I" evidence="2">
    <location>
        <begin position="11"/>
        <end position="152"/>
    </location>
</feature>
<dbReference type="RefSeq" id="WP_116576193.1">
    <property type="nucleotide sequence ID" value="NZ_JACBXL010000007.1"/>
</dbReference>
<dbReference type="GO" id="GO:0046685">
    <property type="term" value="P:response to arsenic-containing substance"/>
    <property type="evidence" value="ECO:0007669"/>
    <property type="project" value="UniProtKB-KW"/>
</dbReference>
<dbReference type="Gene3D" id="3.40.50.2300">
    <property type="match status" value="1"/>
</dbReference>
<dbReference type="EMBL" id="WJYN01000007">
    <property type="protein sequence ID" value="MRT00485.1"/>
    <property type="molecule type" value="Genomic_DNA"/>
</dbReference>
<gene>
    <name evidence="3" type="ORF">GJQ57_17725</name>
</gene>
<dbReference type="PANTHER" id="PTHR43428">
    <property type="entry name" value="ARSENATE REDUCTASE"/>
    <property type="match status" value="1"/>
</dbReference>
<protein>
    <submittedName>
        <fullName evidence="3">Arsenate reductase ArsC</fullName>
    </submittedName>
</protein>
<dbReference type="InterPro" id="IPR023485">
    <property type="entry name" value="Ptyr_pPase"/>
</dbReference>
<evidence type="ECO:0000259" key="2">
    <source>
        <dbReference type="SMART" id="SM00226"/>
    </source>
</evidence>
<dbReference type="Proteomes" id="UP000441032">
    <property type="component" value="Unassembled WGS sequence"/>
</dbReference>
<keyword evidence="1" id="KW-0059">Arsenical resistance</keyword>
<dbReference type="AlphaFoldDB" id="A0A7X2HQU1"/>
<accession>A0A7X2HQU1</accession>
<evidence type="ECO:0000256" key="1">
    <source>
        <dbReference type="ARBA" id="ARBA00022849"/>
    </source>
</evidence>
<dbReference type="CDD" id="cd16345">
    <property type="entry name" value="LMWP_ArsC"/>
    <property type="match status" value="1"/>
</dbReference>
<comment type="caution">
    <text evidence="3">The sequence shown here is derived from an EMBL/GenBank/DDBJ whole genome shotgun (WGS) entry which is preliminary data.</text>
</comment>
<sequence length="172" mass="18462">MLTTPTAARTTNVLILCTHNSARSVLSEGMLNHWAKQLGKDVRAYSAGSAPSGRLNPFALEALTNAGIDTTGYRSKSWDEFVGDGAPQMRIVITVCDSAAAETCPYWPGSPVKVHWGYADPSNAPGGDEGKRQAFELTRQAIGYRMLQLLALPLDTLSNAELQAALERIAQA</sequence>
<dbReference type="SMART" id="SM00226">
    <property type="entry name" value="LMWPc"/>
    <property type="match status" value="1"/>
</dbReference>